<accession>A0A7T3FWB6</accession>
<dbReference type="Proteomes" id="UP000595001">
    <property type="component" value="Chromosome"/>
</dbReference>
<keyword evidence="1" id="KW-1133">Transmembrane helix</keyword>
<dbReference type="AlphaFoldDB" id="A0A7T3FWB6"/>
<dbReference type="KEGG" id="hlt:I7X12_14115"/>
<feature type="transmembrane region" description="Helical" evidence="1">
    <location>
        <begin position="100"/>
        <end position="122"/>
    </location>
</feature>
<evidence type="ECO:0000313" key="2">
    <source>
        <dbReference type="EMBL" id="QPV61881.1"/>
    </source>
</evidence>
<organism evidence="2 3">
    <name type="scientific">Halosimplex litoreum</name>
    <dbReference type="NCBI Taxonomy" id="1198301"/>
    <lineage>
        <taxon>Archaea</taxon>
        <taxon>Methanobacteriati</taxon>
        <taxon>Methanobacteriota</taxon>
        <taxon>Stenosarchaea group</taxon>
        <taxon>Halobacteria</taxon>
        <taxon>Halobacteriales</taxon>
        <taxon>Haloarculaceae</taxon>
        <taxon>Halosimplex</taxon>
    </lineage>
</organism>
<keyword evidence="1" id="KW-0812">Transmembrane</keyword>
<feature type="transmembrane region" description="Helical" evidence="1">
    <location>
        <begin position="73"/>
        <end position="94"/>
    </location>
</feature>
<feature type="transmembrane region" description="Helical" evidence="1">
    <location>
        <begin position="41"/>
        <end position="61"/>
    </location>
</feature>
<keyword evidence="1" id="KW-0472">Membrane</keyword>
<protein>
    <submittedName>
        <fullName evidence="2">Uncharacterized protein</fullName>
    </submittedName>
</protein>
<keyword evidence="3" id="KW-1185">Reference proteome</keyword>
<dbReference type="RefSeq" id="WP_198060702.1">
    <property type="nucleotide sequence ID" value="NZ_CP065856.1"/>
</dbReference>
<feature type="transmembrane region" description="Helical" evidence="1">
    <location>
        <begin position="7"/>
        <end position="29"/>
    </location>
</feature>
<reference evidence="2 3" key="1">
    <citation type="submission" date="2020-12" db="EMBL/GenBank/DDBJ databases">
        <title>Halosimplex halophilum sp. nov. and Halosimplex salinum sp. nov., two new members of the genus Halosimplex.</title>
        <authorList>
            <person name="Cui H.L."/>
        </authorList>
    </citation>
    <scope>NUCLEOTIDE SEQUENCE [LARGE SCALE GENOMIC DNA]</scope>
    <source>
        <strain evidence="2 3">YGH94</strain>
    </source>
</reference>
<dbReference type="GeneID" id="60589650"/>
<dbReference type="EMBL" id="CP065856">
    <property type="protein sequence ID" value="QPV61881.1"/>
    <property type="molecule type" value="Genomic_DNA"/>
</dbReference>
<evidence type="ECO:0000313" key="3">
    <source>
        <dbReference type="Proteomes" id="UP000595001"/>
    </source>
</evidence>
<sequence>MNADRIQFWGAVVMTVCTALLVGLAGWALVATDPTGLERGAYVGLGAANAVAAVASGLVVRQRVASHGDVDETIARTGCIACLASGTFLPTAATVDEPDWRLLLFGLGLVTCVTGAAIAAVAPRSVRVRLGLDAGWPN</sequence>
<gene>
    <name evidence="2" type="ORF">I7X12_14115</name>
</gene>
<name>A0A7T3FWB6_9EURY</name>
<evidence type="ECO:0000256" key="1">
    <source>
        <dbReference type="SAM" id="Phobius"/>
    </source>
</evidence>
<dbReference type="OrthoDB" id="383437at2157"/>
<proteinExistence type="predicted"/>